<feature type="transmembrane region" description="Helical" evidence="1">
    <location>
        <begin position="168"/>
        <end position="187"/>
    </location>
</feature>
<sequence>MLDTHQLIICEHCDCVYQKVSLGKHQKALCQCCGAVLQRYNGLSVQQRLALSVTALILWVFANFYPIMSISLKGLHNSATLWDSVRALATGPITFIALVAAISIIIAPVFQLLLLIWVLGFALAGGRAPGFILCMRWLETLRPWSMLEVCLLGAMVAVFKLAGMLDVLPGIGLFALAVLSLLILRIAGRDIRELWELLP</sequence>
<keyword evidence="1" id="KW-0812">Transmembrane</keyword>
<protein>
    <submittedName>
        <fullName evidence="2">Paraquat-inducible protein A</fullName>
    </submittedName>
</protein>
<dbReference type="InterPro" id="IPR007498">
    <property type="entry name" value="PqiA-like"/>
</dbReference>
<proteinExistence type="predicted"/>
<dbReference type="EMBL" id="CP035952">
    <property type="protein sequence ID" value="QBF26889.1"/>
    <property type="molecule type" value="Genomic_DNA"/>
</dbReference>
<dbReference type="KEGG" id="ptk:EXN22_14770"/>
<evidence type="ECO:0000313" key="2">
    <source>
        <dbReference type="EMBL" id="QBF26889.1"/>
    </source>
</evidence>
<feature type="transmembrane region" description="Helical" evidence="1">
    <location>
        <begin position="49"/>
        <end position="72"/>
    </location>
</feature>
<organism evidence="2 3">
    <name type="scientific">Pseudomonas tructae</name>
    <dbReference type="NCBI Taxonomy" id="2518644"/>
    <lineage>
        <taxon>Bacteria</taxon>
        <taxon>Pseudomonadati</taxon>
        <taxon>Pseudomonadota</taxon>
        <taxon>Gammaproteobacteria</taxon>
        <taxon>Pseudomonadales</taxon>
        <taxon>Pseudomonadaceae</taxon>
        <taxon>Pseudomonas</taxon>
    </lineage>
</organism>
<dbReference type="RefSeq" id="WP_130264754.1">
    <property type="nucleotide sequence ID" value="NZ_CP035952.1"/>
</dbReference>
<reference evidence="2 3" key="1">
    <citation type="submission" date="2019-02" db="EMBL/GenBank/DDBJ databases">
        <title>Complete genome sequence of Pseudomonas sp. SNU WT1 isolated from rainbow trout.</title>
        <authorList>
            <person name="Oh W.T."/>
            <person name="Park S.C."/>
        </authorList>
    </citation>
    <scope>NUCLEOTIDE SEQUENCE [LARGE SCALE GENOMIC DNA]</scope>
    <source>
        <strain evidence="2 3">SNU WT1</strain>
    </source>
</reference>
<evidence type="ECO:0000313" key="3">
    <source>
        <dbReference type="Proteomes" id="UP000291130"/>
    </source>
</evidence>
<name>A0A411MJB7_9PSED</name>
<keyword evidence="3" id="KW-1185">Reference proteome</keyword>
<dbReference type="Proteomes" id="UP000291130">
    <property type="component" value="Chromosome"/>
</dbReference>
<accession>A0A411MJB7</accession>
<dbReference type="Pfam" id="PF04403">
    <property type="entry name" value="PqiA"/>
    <property type="match status" value="1"/>
</dbReference>
<keyword evidence="1" id="KW-0472">Membrane</keyword>
<feature type="transmembrane region" description="Helical" evidence="1">
    <location>
        <begin position="92"/>
        <end position="123"/>
    </location>
</feature>
<evidence type="ECO:0000256" key="1">
    <source>
        <dbReference type="SAM" id="Phobius"/>
    </source>
</evidence>
<gene>
    <name evidence="2" type="ORF">EXN22_14770</name>
</gene>
<keyword evidence="1" id="KW-1133">Transmembrane helix</keyword>
<dbReference type="AlphaFoldDB" id="A0A411MJB7"/>
<dbReference type="OrthoDB" id="9807787at2"/>